<dbReference type="GO" id="GO:0019251">
    <property type="term" value="P:anaerobic cobalamin biosynthetic process"/>
    <property type="evidence" value="ECO:0007669"/>
    <property type="project" value="InterPro"/>
</dbReference>
<dbReference type="NCBIfam" id="NF004059">
    <property type="entry name" value="PRK05576.1-2"/>
    <property type="match status" value="1"/>
</dbReference>
<dbReference type="InterPro" id="IPR014777">
    <property type="entry name" value="4pyrrole_Mease_sub1"/>
</dbReference>
<evidence type="ECO:0000313" key="9">
    <source>
        <dbReference type="Proteomes" id="UP000440713"/>
    </source>
</evidence>
<dbReference type="InterPro" id="IPR010388">
    <property type="entry name" value="Anaerobic_Co-chelatase"/>
</dbReference>
<evidence type="ECO:0000256" key="4">
    <source>
        <dbReference type="ARBA" id="ARBA00022603"/>
    </source>
</evidence>
<protein>
    <submittedName>
        <fullName evidence="8">Cobalt-factor II C(20)-methyltransferase</fullName>
        <ecNumber evidence="8">2.1.1.151</ecNumber>
    </submittedName>
</protein>
<dbReference type="Gene3D" id="3.40.1010.10">
    <property type="entry name" value="Cobalt-precorrin-4 Transmethylase, Domain 1"/>
    <property type="match status" value="1"/>
</dbReference>
<dbReference type="Proteomes" id="UP000440713">
    <property type="component" value="Unassembled WGS sequence"/>
</dbReference>
<dbReference type="UniPathway" id="UPA00148"/>
<dbReference type="GO" id="GO:0032259">
    <property type="term" value="P:methylation"/>
    <property type="evidence" value="ECO:0007669"/>
    <property type="project" value="UniProtKB-KW"/>
</dbReference>
<dbReference type="GO" id="GO:0030788">
    <property type="term" value="F:precorrin-2 C20-methyltransferase activity"/>
    <property type="evidence" value="ECO:0007669"/>
    <property type="project" value="InterPro"/>
</dbReference>
<evidence type="ECO:0000256" key="6">
    <source>
        <dbReference type="ARBA" id="ARBA00022691"/>
    </source>
</evidence>
<dbReference type="Gene3D" id="3.40.50.1400">
    <property type="match status" value="2"/>
</dbReference>
<organism evidence="8 9">
    <name type="scientific">Peptostreptococcus porci</name>
    <dbReference type="NCBI Taxonomy" id="2652282"/>
    <lineage>
        <taxon>Bacteria</taxon>
        <taxon>Bacillati</taxon>
        <taxon>Bacillota</taxon>
        <taxon>Clostridia</taxon>
        <taxon>Peptostreptococcales</taxon>
        <taxon>Peptostreptococcaceae</taxon>
        <taxon>Peptostreptococcus</taxon>
    </lineage>
</organism>
<dbReference type="GO" id="GO:0043781">
    <property type="term" value="F:cobalt-factor II C20-methyltransferase activity"/>
    <property type="evidence" value="ECO:0007669"/>
    <property type="project" value="UniProtKB-EC"/>
</dbReference>
<dbReference type="Pfam" id="PF06180">
    <property type="entry name" value="CbiK"/>
    <property type="match status" value="1"/>
</dbReference>
<dbReference type="NCBIfam" id="TIGR01467">
    <property type="entry name" value="cobI_cbiL"/>
    <property type="match status" value="1"/>
</dbReference>
<keyword evidence="6" id="KW-0949">S-adenosyl-L-methionine</keyword>
<dbReference type="RefSeq" id="WP_154537697.1">
    <property type="nucleotide sequence ID" value="NZ_JAXFLG010000127.1"/>
</dbReference>
<evidence type="ECO:0000256" key="3">
    <source>
        <dbReference type="ARBA" id="ARBA00022573"/>
    </source>
</evidence>
<dbReference type="GO" id="GO:0016852">
    <property type="term" value="F:sirohydrochlorin cobaltochelatase activity"/>
    <property type="evidence" value="ECO:0007669"/>
    <property type="project" value="InterPro"/>
</dbReference>
<dbReference type="PANTHER" id="PTHR43467">
    <property type="entry name" value="COBALT-PRECORRIN-2 C(20)-METHYLTRANSFERASE"/>
    <property type="match status" value="1"/>
</dbReference>
<feature type="domain" description="Tetrapyrrole methylase" evidence="7">
    <location>
        <begin position="312"/>
        <end position="518"/>
    </location>
</feature>
<comment type="caution">
    <text evidence="8">The sequence shown here is derived from an EMBL/GenBank/DDBJ whole genome shotgun (WGS) entry which is preliminary data.</text>
</comment>
<comment type="similarity">
    <text evidence="2">Belongs to the precorrin methyltransferase family.</text>
</comment>
<evidence type="ECO:0000313" key="8">
    <source>
        <dbReference type="EMBL" id="MST62303.1"/>
    </source>
</evidence>
<dbReference type="PANTHER" id="PTHR43467:SF2">
    <property type="entry name" value="COBALT-PRECORRIN-2 C(20)-METHYLTRANSFERASE"/>
    <property type="match status" value="1"/>
</dbReference>
<dbReference type="CDD" id="cd03412">
    <property type="entry name" value="CbiK_N"/>
    <property type="match status" value="1"/>
</dbReference>
<dbReference type="CDD" id="cd11645">
    <property type="entry name" value="Precorrin_2_C20_MT"/>
    <property type="match status" value="1"/>
</dbReference>
<dbReference type="SUPFAM" id="SSF53790">
    <property type="entry name" value="Tetrapyrrole methylase"/>
    <property type="match status" value="1"/>
</dbReference>
<evidence type="ECO:0000256" key="5">
    <source>
        <dbReference type="ARBA" id="ARBA00022679"/>
    </source>
</evidence>
<dbReference type="SUPFAM" id="SSF53800">
    <property type="entry name" value="Chelatase"/>
    <property type="match status" value="1"/>
</dbReference>
<evidence type="ECO:0000256" key="2">
    <source>
        <dbReference type="ARBA" id="ARBA00005879"/>
    </source>
</evidence>
<keyword evidence="3" id="KW-0169">Cobalamin biosynthesis</keyword>
<dbReference type="EMBL" id="VUNE01000002">
    <property type="protein sequence ID" value="MST62303.1"/>
    <property type="molecule type" value="Genomic_DNA"/>
</dbReference>
<evidence type="ECO:0000256" key="1">
    <source>
        <dbReference type="ARBA" id="ARBA00004953"/>
    </source>
</evidence>
<comment type="pathway">
    <text evidence="1">Cofactor biosynthesis; adenosylcobalamin biosynthesis.</text>
</comment>
<name>A0A6N7XFC9_9FIRM</name>
<dbReference type="InterPro" id="IPR014776">
    <property type="entry name" value="4pyrrole_Mease_sub2"/>
</dbReference>
<dbReference type="AlphaFoldDB" id="A0A6N7XFC9"/>
<keyword evidence="4 8" id="KW-0489">Methyltransferase</keyword>
<dbReference type="InterPro" id="IPR006364">
    <property type="entry name" value="CobI/CbiL/CobIJ_dom"/>
</dbReference>
<dbReference type="InterPro" id="IPR000878">
    <property type="entry name" value="4pyrrol_Mease"/>
</dbReference>
<dbReference type="CDD" id="cd03413">
    <property type="entry name" value="CbiK_C"/>
    <property type="match status" value="1"/>
</dbReference>
<dbReference type="InterPro" id="IPR035996">
    <property type="entry name" value="4pyrrol_Methylase_sf"/>
</dbReference>
<dbReference type="Pfam" id="PF00590">
    <property type="entry name" value="TP_methylase"/>
    <property type="match status" value="1"/>
</dbReference>
<keyword evidence="5 8" id="KW-0808">Transferase</keyword>
<dbReference type="EC" id="2.1.1.151" evidence="8"/>
<accession>A0A6N7XFC9</accession>
<evidence type="ECO:0000259" key="7">
    <source>
        <dbReference type="Pfam" id="PF00590"/>
    </source>
</evidence>
<gene>
    <name evidence="8" type="ORF">FYJ71_04845</name>
</gene>
<dbReference type="Gene3D" id="3.30.950.10">
    <property type="entry name" value="Methyltransferase, Cobalt-precorrin-4 Transmethylase, Domain 2"/>
    <property type="match status" value="1"/>
</dbReference>
<sequence length="540" mass="61665">MAVKKALLVVSFGTSYVETRKKTIEACENKLIEKFPDMDFFRAWTSRMIIKKMKNRYDENILFPDEAFEEILKKGYREVYVQSLHLICGEEYHKLLNVIEKYRDKFDRIEIGRPLLTNLEDYNELADFIERVSIDDCKKDIQNNIKAATVWMGHGTEHMSHSAYAALDYRLRLQETPAYIGTVEGYPELEEVITLLKKDKLEKVHLRPLLLVAGDHATNDMANSNEEDSWYSILKSNGFDVEIHLQGIGEFEFIQDKFVSNMCDEINEKSALSSIVENNDRAASNSISKNNDRVASSSITENIEKNHGEVQFFGIGVGPGDSDLLTVKAVKVLQSLDTLYVPQAKKGSESVAKMIVNKYLKADLEIKERYFPMNYNEDEKISAWNEISEEIIQDTNDGKTVGFITLGDPMVYSTYVYLYNRVKSRVRVETIPGITSFINIASSNNFPLAMDKESLGVISCTDDYDRISAVLDSFESIVLMKVYKNFKEIIKMIEEKGLSDKSLIASNSSMDNEIIYRGIEEVKNLDSVPYFTTILINKNI</sequence>
<dbReference type="InterPro" id="IPR012382">
    <property type="entry name" value="CobI/CbiL"/>
</dbReference>
<reference evidence="8 9" key="1">
    <citation type="submission" date="2019-08" db="EMBL/GenBank/DDBJ databases">
        <title>In-depth cultivation of the pig gut microbiome towards novel bacterial diversity and tailored functional studies.</title>
        <authorList>
            <person name="Wylensek D."/>
            <person name="Hitch T.C.A."/>
            <person name="Clavel T."/>
        </authorList>
    </citation>
    <scope>NUCLEOTIDE SEQUENCE [LARGE SCALE GENOMIC DNA]</scope>
    <source>
        <strain evidence="8 9">WCA-SAB-591-4A-A</strain>
    </source>
</reference>
<keyword evidence="9" id="KW-1185">Reference proteome</keyword>
<proteinExistence type="inferred from homology"/>